<sequence>MKPLVPSDAVLCSDGATGYKNVAAAGGLEHFVVGSKPGTRVASGCYHIQNVNSLHARCKRFMKLFCGPATKNLRGYIRWFEVRLAGMRPAKIVRALQTKRHAEVCFEPKMTALVEGGFAVAAWARMS</sequence>
<dbReference type="Proteomes" id="UP000182932">
    <property type="component" value="Unassembled WGS sequence"/>
</dbReference>
<proteinExistence type="predicted"/>
<evidence type="ECO:0000313" key="1">
    <source>
        <dbReference type="EMBL" id="SEI68791.1"/>
    </source>
</evidence>
<name>A0A975W722_9RHOB</name>
<dbReference type="AlphaFoldDB" id="A0A975W722"/>
<evidence type="ECO:0000313" key="2">
    <source>
        <dbReference type="Proteomes" id="UP000182932"/>
    </source>
</evidence>
<protein>
    <recommendedName>
        <fullName evidence="3">ISXO2-like transposase domain-containing protein</fullName>
    </recommendedName>
</protein>
<dbReference type="GeneID" id="80816869"/>
<reference evidence="1 2" key="1">
    <citation type="submission" date="2016-10" db="EMBL/GenBank/DDBJ databases">
        <authorList>
            <person name="Varghese N."/>
            <person name="Submissions S."/>
        </authorList>
    </citation>
    <scope>NUCLEOTIDE SEQUENCE [LARGE SCALE GENOMIC DNA]</scope>
    <source>
        <strain evidence="1 2">FF3</strain>
    </source>
</reference>
<accession>A0A975W722</accession>
<gene>
    <name evidence="1" type="ORF">SAMN04487940_101604</name>
</gene>
<dbReference type="EMBL" id="FNYY01000001">
    <property type="protein sequence ID" value="SEI68791.1"/>
    <property type="molecule type" value="Genomic_DNA"/>
</dbReference>
<organism evidence="1 2">
    <name type="scientific">Marinovum algicola</name>
    <dbReference type="NCBI Taxonomy" id="42444"/>
    <lineage>
        <taxon>Bacteria</taxon>
        <taxon>Pseudomonadati</taxon>
        <taxon>Pseudomonadota</taxon>
        <taxon>Alphaproteobacteria</taxon>
        <taxon>Rhodobacterales</taxon>
        <taxon>Roseobacteraceae</taxon>
        <taxon>Marinovum</taxon>
    </lineage>
</organism>
<evidence type="ECO:0008006" key="3">
    <source>
        <dbReference type="Google" id="ProtNLM"/>
    </source>
</evidence>
<dbReference type="RefSeq" id="WP_074834820.1">
    <property type="nucleotide sequence ID" value="NZ_CATMKJ010000006.1"/>
</dbReference>
<comment type="caution">
    <text evidence="1">The sequence shown here is derived from an EMBL/GenBank/DDBJ whole genome shotgun (WGS) entry which is preliminary data.</text>
</comment>
<keyword evidence="2" id="KW-1185">Reference proteome</keyword>